<gene>
    <name evidence="1" type="ORF">Kpho02_35340</name>
</gene>
<evidence type="ECO:0000313" key="2">
    <source>
        <dbReference type="Proteomes" id="UP001165041"/>
    </source>
</evidence>
<name>A0A9W6Q6N2_9ACTN</name>
<dbReference type="EMBL" id="BSSA01000011">
    <property type="protein sequence ID" value="GLW71235.1"/>
    <property type="molecule type" value="Genomic_DNA"/>
</dbReference>
<dbReference type="Proteomes" id="UP001165041">
    <property type="component" value="Unassembled WGS sequence"/>
</dbReference>
<evidence type="ECO:0000313" key="1">
    <source>
        <dbReference type="EMBL" id="GLW71235.1"/>
    </source>
</evidence>
<dbReference type="RefSeq" id="WP_285737036.1">
    <property type="nucleotide sequence ID" value="NZ_BSSA01000011.1"/>
</dbReference>
<comment type="caution">
    <text evidence="1">The sequence shown here is derived from an EMBL/GenBank/DDBJ whole genome shotgun (WGS) entry which is preliminary data.</text>
</comment>
<dbReference type="AlphaFoldDB" id="A0A9W6Q6N2"/>
<protein>
    <submittedName>
        <fullName evidence="1">Uncharacterized protein</fullName>
    </submittedName>
</protein>
<accession>A0A9W6Q6N2</accession>
<sequence>MPYELNALIAAEELIAVVTAEVPLARSTLLPHGLALVPMTDELHDALQHPSNAPDFGFKRFPSGFALRIAGWSKAAPIAYAESDDEHPAGRRAALWYDGRITLGPLAPADGAPIDRVLRALGATDATAPEIAAAVDAHRRRPTGAAGATGTAEG</sequence>
<reference evidence="1" key="1">
    <citation type="submission" date="2023-02" db="EMBL/GenBank/DDBJ databases">
        <title>Kitasatospora phosalacinea NBRC 14627.</title>
        <authorList>
            <person name="Ichikawa N."/>
            <person name="Sato H."/>
            <person name="Tonouchi N."/>
        </authorList>
    </citation>
    <scope>NUCLEOTIDE SEQUENCE</scope>
    <source>
        <strain evidence="1">NBRC 14627</strain>
    </source>
</reference>
<proteinExistence type="predicted"/>
<organism evidence="1 2">
    <name type="scientific">Kitasatospora phosalacinea</name>
    <dbReference type="NCBI Taxonomy" id="2065"/>
    <lineage>
        <taxon>Bacteria</taxon>
        <taxon>Bacillati</taxon>
        <taxon>Actinomycetota</taxon>
        <taxon>Actinomycetes</taxon>
        <taxon>Kitasatosporales</taxon>
        <taxon>Streptomycetaceae</taxon>
        <taxon>Kitasatospora</taxon>
    </lineage>
</organism>